<gene>
    <name evidence="1" type="ORF">RRG08_014486</name>
</gene>
<evidence type="ECO:0000313" key="2">
    <source>
        <dbReference type="Proteomes" id="UP001283361"/>
    </source>
</evidence>
<dbReference type="AlphaFoldDB" id="A0AAE0XSL7"/>
<keyword evidence="2" id="KW-1185">Reference proteome</keyword>
<comment type="caution">
    <text evidence="1">The sequence shown here is derived from an EMBL/GenBank/DDBJ whole genome shotgun (WGS) entry which is preliminary data.</text>
</comment>
<organism evidence="1 2">
    <name type="scientific">Elysia crispata</name>
    <name type="common">lettuce slug</name>
    <dbReference type="NCBI Taxonomy" id="231223"/>
    <lineage>
        <taxon>Eukaryota</taxon>
        <taxon>Metazoa</taxon>
        <taxon>Spiralia</taxon>
        <taxon>Lophotrochozoa</taxon>
        <taxon>Mollusca</taxon>
        <taxon>Gastropoda</taxon>
        <taxon>Heterobranchia</taxon>
        <taxon>Euthyneura</taxon>
        <taxon>Panpulmonata</taxon>
        <taxon>Sacoglossa</taxon>
        <taxon>Placobranchoidea</taxon>
        <taxon>Plakobranchidae</taxon>
        <taxon>Elysia</taxon>
    </lineage>
</organism>
<dbReference type="EMBL" id="JAWDGP010007709">
    <property type="protein sequence ID" value="KAK3707795.1"/>
    <property type="molecule type" value="Genomic_DNA"/>
</dbReference>
<reference evidence="1" key="1">
    <citation type="journal article" date="2023" name="G3 (Bethesda)">
        <title>A reference genome for the long-term kleptoplast-retaining sea slug Elysia crispata morphotype clarki.</title>
        <authorList>
            <person name="Eastman K.E."/>
            <person name="Pendleton A.L."/>
            <person name="Shaikh M.A."/>
            <person name="Suttiyut T."/>
            <person name="Ogas R."/>
            <person name="Tomko P."/>
            <person name="Gavelis G."/>
            <person name="Widhalm J.R."/>
            <person name="Wisecaver J.H."/>
        </authorList>
    </citation>
    <scope>NUCLEOTIDE SEQUENCE</scope>
    <source>
        <strain evidence="1">ECLA1</strain>
    </source>
</reference>
<proteinExistence type="predicted"/>
<protein>
    <submittedName>
        <fullName evidence="1">Uncharacterized protein</fullName>
    </submittedName>
</protein>
<accession>A0AAE0XSL7</accession>
<sequence>MGQTLISPVPYRCDDCVLRMQSHKNIYTCRPGPTSKGLLGAGFFAANSVLVPLQSPRFEPSYGESSYC</sequence>
<evidence type="ECO:0000313" key="1">
    <source>
        <dbReference type="EMBL" id="KAK3707795.1"/>
    </source>
</evidence>
<name>A0AAE0XSL7_9GAST</name>
<dbReference type="Proteomes" id="UP001283361">
    <property type="component" value="Unassembled WGS sequence"/>
</dbReference>